<organism evidence="1">
    <name type="scientific">uncultured Chthoniobacterales bacterium</name>
    <dbReference type="NCBI Taxonomy" id="1836801"/>
    <lineage>
        <taxon>Bacteria</taxon>
        <taxon>Pseudomonadati</taxon>
        <taxon>Verrucomicrobiota</taxon>
        <taxon>Spartobacteria</taxon>
        <taxon>Chthoniobacterales</taxon>
        <taxon>environmental samples</taxon>
    </lineage>
</organism>
<protein>
    <submittedName>
        <fullName evidence="1">Uncharacterized protein</fullName>
    </submittedName>
</protein>
<evidence type="ECO:0000313" key="1">
    <source>
        <dbReference type="EMBL" id="CAA9216757.1"/>
    </source>
</evidence>
<dbReference type="AlphaFoldDB" id="A0A6J4H769"/>
<proteinExistence type="predicted"/>
<reference evidence="1" key="1">
    <citation type="submission" date="2020-02" db="EMBL/GenBank/DDBJ databases">
        <authorList>
            <person name="Meier V. D."/>
        </authorList>
    </citation>
    <scope>NUCLEOTIDE SEQUENCE</scope>
    <source>
        <strain evidence="1">AVDCRST_MAG42</strain>
    </source>
</reference>
<accession>A0A6J4H769</accession>
<sequence>DPVRRGDLRVRRIAQISEDGGDRDIEHVVTKAPAVRPSARDGTVVEEAGLHFACQHVVAEDSEPAESLVVAVPLEVLSAAGQSCLVCRKIDFDHVGDEDLHKIGAVLFRCYLLTIEDKRVDEFRQLRRTSVFVEDRRIVGRLSAVVAILVLDRDEAFVEERVALPSHLDEAPGFHRSTCIRPIIQDAHLRAARGGVNTHDLLIATKIADRDLERHFVEIEATLAVESCLAAAELQQVEDGLNVGVETVFTLAGERTMAATQRGDRLARIAIEVFLARDAGLGRVLPVVVIVVTGCRVALVIRRHHASSQLSAHAGSTIHSRHRVTLHQVLIRIIDVLDHPRERLQDCVLLFEGGGEAELISQSRAPSRHIVARQDVDLIKHTVVEPVVVWADARLFERVNCQRSEEHLGVVRLTVVKERVDVRRIRRIVKGDKWSVHMTGRVNSHRSSKRKERCAEGGCQVEGR</sequence>
<dbReference type="EMBL" id="CADCTA010000021">
    <property type="protein sequence ID" value="CAA9216757.1"/>
    <property type="molecule type" value="Genomic_DNA"/>
</dbReference>
<gene>
    <name evidence="1" type="ORF">AVDCRST_MAG42-263</name>
</gene>
<name>A0A6J4H769_9BACT</name>
<feature type="non-terminal residue" evidence="1">
    <location>
        <position position="1"/>
    </location>
</feature>